<dbReference type="RefSeq" id="WP_137257013.1">
    <property type="nucleotide sequence ID" value="NZ_JBHSPQ010000003.1"/>
</dbReference>
<dbReference type="AlphaFoldDB" id="A0A4U3LM38"/>
<feature type="transmembrane region" description="Helical" evidence="1">
    <location>
        <begin position="12"/>
        <end position="31"/>
    </location>
</feature>
<evidence type="ECO:0000313" key="2">
    <source>
        <dbReference type="EMBL" id="TKK76144.1"/>
    </source>
</evidence>
<evidence type="ECO:0000313" key="3">
    <source>
        <dbReference type="Proteomes" id="UP000305836"/>
    </source>
</evidence>
<dbReference type="OrthoDB" id="3297107at2"/>
<proteinExistence type="predicted"/>
<dbReference type="Proteomes" id="UP000305836">
    <property type="component" value="Unassembled WGS sequence"/>
</dbReference>
<accession>A0A4U3LM38</accession>
<sequence length="172" mass="19063">MKPERRRRLMRVRTLLAIGLGLAWMILLLVAVRHPAFRVAAAALLVAIAGSAALDGAMALRRSVRNRRPGAAFQPTGPPIEEIAAALRQLLWDHDELLRASERDRSAGRLRWLEKRIGDRAVQAARAIEVRHPNRPAGGYSRPQLRRLLHELTNAGLVLPSSVVLLAPDNRP</sequence>
<comment type="caution">
    <text evidence="2">The sequence shown here is derived from an EMBL/GenBank/DDBJ whole genome shotgun (WGS) entry which is preliminary data.</text>
</comment>
<name>A0A4U3LM38_9ACTN</name>
<keyword evidence="1" id="KW-0472">Membrane</keyword>
<organism evidence="2 3">
    <name type="scientific">Kribbella jiaozuonensis</name>
    <dbReference type="NCBI Taxonomy" id="2575441"/>
    <lineage>
        <taxon>Bacteria</taxon>
        <taxon>Bacillati</taxon>
        <taxon>Actinomycetota</taxon>
        <taxon>Actinomycetes</taxon>
        <taxon>Propionibacteriales</taxon>
        <taxon>Kribbellaceae</taxon>
        <taxon>Kribbella</taxon>
    </lineage>
</organism>
<reference evidence="2 3" key="1">
    <citation type="submission" date="2019-04" db="EMBL/GenBank/DDBJ databases">
        <title>Kribbella sp. NEAU-THZ 27 nov., a novel actinomycete isolated from soil.</title>
        <authorList>
            <person name="Duan L."/>
        </authorList>
    </citation>
    <scope>NUCLEOTIDE SEQUENCE [LARGE SCALE GENOMIC DNA]</scope>
    <source>
        <strain evidence="3">NEAU-THZ27</strain>
    </source>
</reference>
<dbReference type="EMBL" id="SZPZ01000004">
    <property type="protein sequence ID" value="TKK76144.1"/>
    <property type="molecule type" value="Genomic_DNA"/>
</dbReference>
<keyword evidence="1" id="KW-1133">Transmembrane helix</keyword>
<gene>
    <name evidence="2" type="ORF">FDA38_27400</name>
</gene>
<keyword evidence="1" id="KW-0812">Transmembrane</keyword>
<feature type="transmembrane region" description="Helical" evidence="1">
    <location>
        <begin position="37"/>
        <end position="60"/>
    </location>
</feature>
<evidence type="ECO:0000256" key="1">
    <source>
        <dbReference type="SAM" id="Phobius"/>
    </source>
</evidence>
<protein>
    <submittedName>
        <fullName evidence="2">Uncharacterized protein</fullName>
    </submittedName>
</protein>
<keyword evidence="3" id="KW-1185">Reference proteome</keyword>